<dbReference type="PANTHER" id="PTHR22166">
    <property type="entry name" value="ENDOPLASMIC RETICULUM JUNCTION FORMATION PROTEIN LUNAPARK"/>
    <property type="match status" value="1"/>
</dbReference>
<feature type="region of interest" description="Disordered" evidence="3">
    <location>
        <begin position="310"/>
        <end position="401"/>
    </location>
</feature>
<evidence type="ECO:0000256" key="1">
    <source>
        <dbReference type="ARBA" id="ARBA00009940"/>
    </source>
</evidence>
<dbReference type="PANTHER" id="PTHR22166:SF12">
    <property type="entry name" value="ENDOPLASMIC RETICULUM JUNCTION FORMATION PROTEIN LUNAPARK"/>
    <property type="match status" value="1"/>
</dbReference>
<keyword evidence="2" id="KW-0256">Endoplasmic reticulum</keyword>
<accession>A0ABD1F4L5</accession>
<organism evidence="5 6">
    <name type="scientific">Hypothenemus hampei</name>
    <name type="common">Coffee berry borer</name>
    <dbReference type="NCBI Taxonomy" id="57062"/>
    <lineage>
        <taxon>Eukaryota</taxon>
        <taxon>Metazoa</taxon>
        <taxon>Ecdysozoa</taxon>
        <taxon>Arthropoda</taxon>
        <taxon>Hexapoda</taxon>
        <taxon>Insecta</taxon>
        <taxon>Pterygota</taxon>
        <taxon>Neoptera</taxon>
        <taxon>Endopterygota</taxon>
        <taxon>Coleoptera</taxon>
        <taxon>Polyphaga</taxon>
        <taxon>Cucujiformia</taxon>
        <taxon>Curculionidae</taxon>
        <taxon>Scolytinae</taxon>
        <taxon>Hypothenemus</taxon>
    </lineage>
</organism>
<evidence type="ECO:0000259" key="4">
    <source>
        <dbReference type="Pfam" id="PF10058"/>
    </source>
</evidence>
<feature type="transmembrane region" description="Helical" evidence="2">
    <location>
        <begin position="43"/>
        <end position="65"/>
    </location>
</feature>
<comment type="caution">
    <text evidence="5">The sequence shown here is derived from an EMBL/GenBank/DDBJ whole genome shotgun (WGS) entry which is preliminary data.</text>
</comment>
<comment type="subcellular location">
    <subcellularLocation>
        <location evidence="2">Endoplasmic reticulum membrane</location>
        <topology evidence="2">Multi-pass membrane protein</topology>
    </subcellularLocation>
</comment>
<keyword evidence="2" id="KW-0479">Metal-binding</keyword>
<dbReference type="GO" id="GO:0071788">
    <property type="term" value="P:endoplasmic reticulum tubular network maintenance"/>
    <property type="evidence" value="ECO:0007669"/>
    <property type="project" value="UniProtKB-UniRule"/>
</dbReference>
<evidence type="ECO:0000256" key="3">
    <source>
        <dbReference type="SAM" id="MobiDB-lite"/>
    </source>
</evidence>
<dbReference type="Pfam" id="PF10058">
    <property type="entry name" value="Zn_ribbon_10"/>
    <property type="match status" value="1"/>
</dbReference>
<comment type="domain">
    <text evidence="2">The C4-type zinc finger motif is necessary both for its ER three-way tubular junction localization and formation.</text>
</comment>
<evidence type="ECO:0000313" key="6">
    <source>
        <dbReference type="Proteomes" id="UP001566132"/>
    </source>
</evidence>
<dbReference type="InterPro" id="IPR040115">
    <property type="entry name" value="Lnp"/>
</dbReference>
<protein>
    <recommendedName>
        <fullName evidence="2">Endoplasmic reticulum junction formation protein lunapark</fullName>
    </recommendedName>
</protein>
<evidence type="ECO:0000313" key="5">
    <source>
        <dbReference type="EMBL" id="KAL1512526.1"/>
    </source>
</evidence>
<dbReference type="GO" id="GO:1903373">
    <property type="term" value="P:positive regulation of endoplasmic reticulum tubular network organization"/>
    <property type="evidence" value="ECO:0007669"/>
    <property type="project" value="UniProtKB-UniRule"/>
</dbReference>
<dbReference type="InterPro" id="IPR019273">
    <property type="entry name" value="Lunapark_Znf"/>
</dbReference>
<keyword evidence="2" id="KW-1133">Transmembrane helix</keyword>
<keyword evidence="6" id="KW-1185">Reference proteome</keyword>
<dbReference type="EMBL" id="JBDJPC010000002">
    <property type="protein sequence ID" value="KAL1512526.1"/>
    <property type="molecule type" value="Genomic_DNA"/>
</dbReference>
<reference evidence="5 6" key="1">
    <citation type="submission" date="2024-05" db="EMBL/GenBank/DDBJ databases">
        <title>Genetic variation in Jamaican populations of the coffee berry borer (Hypothenemus hampei).</title>
        <authorList>
            <person name="Errbii M."/>
            <person name="Myrie A."/>
        </authorList>
    </citation>
    <scope>NUCLEOTIDE SEQUENCE [LARGE SCALE GENOMIC DNA]</scope>
    <source>
        <strain evidence="5">JA-Hopewell-2020-01-JO</strain>
        <tissue evidence="5">Whole body</tissue>
    </source>
</reference>
<feature type="transmembrane region" description="Helical" evidence="2">
    <location>
        <begin position="71"/>
        <end position="90"/>
    </location>
</feature>
<keyword evidence="2" id="KW-0472">Membrane</keyword>
<keyword evidence="2" id="KW-0863">Zinc-finger</keyword>
<proteinExistence type="inferred from homology"/>
<dbReference type="Proteomes" id="UP001566132">
    <property type="component" value="Unassembled WGS sequence"/>
</dbReference>
<gene>
    <name evidence="5" type="ORF">ABEB36_002107</name>
</gene>
<evidence type="ECO:0000256" key="2">
    <source>
        <dbReference type="RuleBase" id="RU367073"/>
    </source>
</evidence>
<name>A0ABD1F4L5_HYPHA</name>
<comment type="function">
    <text evidence="2">Plays a role in determining ER morphology.</text>
</comment>
<feature type="domain" description="Lunapark zinc ribbon" evidence="4">
    <location>
        <begin position="240"/>
        <end position="290"/>
    </location>
</feature>
<dbReference type="GO" id="GO:0008270">
    <property type="term" value="F:zinc ion binding"/>
    <property type="evidence" value="ECO:0007669"/>
    <property type="project" value="UniProtKB-KW"/>
</dbReference>
<feature type="compositionally biased region" description="Basic and acidic residues" evidence="3">
    <location>
        <begin position="338"/>
        <end position="358"/>
    </location>
</feature>
<sequence>MGIIVAKFSKKQSTFDALTKLENDILSIEEFQNRTRQTQRTMVFRFLTLAVLLYVFLAVLVYFYYNQISQFQKLICLIPFVMLPIVLWLIKKFLTWYYNRKIRKNEKKLVTLKEKKKQILETVMETETYKVAKQILDKFGNDMRKPILQTPVLSKVTPRITSSIKPCQSVLRQRTFSGTPSRTPLELLRTPTARIDPVRQSLPSVTPLHNRPIQSHTGHLALTSPATLPSQAFLPQNRSVLDKMVDYLIGDGPSNRYALICKMCSSHNGMAPKEEFEYLSFRCYCCKFFNPARKQRPSGPKFDASLAITAGNLSKGPNEEVTSSSERDSESDPEPIIEEPRSDSADTVKTSDYEKVSDSELISDETSKMDVDQSSLDGAQEKEIAQSTSEEDNEKAANENS</sequence>
<dbReference type="AlphaFoldDB" id="A0ABD1F4L5"/>
<keyword evidence="2" id="KW-0862">Zinc</keyword>
<dbReference type="GO" id="GO:0098826">
    <property type="term" value="C:endoplasmic reticulum tubular network membrane"/>
    <property type="evidence" value="ECO:0007669"/>
    <property type="project" value="UniProtKB-UniRule"/>
</dbReference>
<keyword evidence="2" id="KW-0812">Transmembrane</keyword>
<comment type="similarity">
    <text evidence="1 2">Belongs to the lunapark family.</text>
</comment>